<dbReference type="EMBL" id="WXEX01000019">
    <property type="protein sequence ID" value="MZP44541.1"/>
    <property type="molecule type" value="Genomic_DNA"/>
</dbReference>
<dbReference type="GO" id="GO:0002098">
    <property type="term" value="P:tRNA wobble uridine modification"/>
    <property type="evidence" value="ECO:0007669"/>
    <property type="project" value="InterPro"/>
</dbReference>
<dbReference type="Proteomes" id="UP000471031">
    <property type="component" value="Unassembled WGS sequence"/>
</dbReference>
<evidence type="ECO:0000313" key="3">
    <source>
        <dbReference type="EMBL" id="MZP44541.1"/>
    </source>
</evidence>
<proteinExistence type="predicted"/>
<dbReference type="PANTHER" id="PTHR30401">
    <property type="entry name" value="TRNA 2-SELENOURIDINE SYNTHASE"/>
    <property type="match status" value="1"/>
</dbReference>
<dbReference type="InterPro" id="IPR001763">
    <property type="entry name" value="Rhodanese-like_dom"/>
</dbReference>
<dbReference type="SUPFAM" id="SSF52821">
    <property type="entry name" value="Rhodanese/Cell cycle control phosphatase"/>
    <property type="match status" value="1"/>
</dbReference>
<accession>A0A845LG73</accession>
<keyword evidence="1" id="KW-0711">Selenium</keyword>
<dbReference type="Pfam" id="PF26341">
    <property type="entry name" value="AAA_SelU"/>
    <property type="match status" value="1"/>
</dbReference>
<sequence length="287" mass="30987">MRGNTEIPITIEKALSGEFGPLIDVRSEGEYTEATIPGAVNLPLLSNEERVRVGTIYRHQGPADAREIGLEITGPKLPEMYRKAQTIAGKGPAVLFCWRGGMRSKTTSTVLNLMGMETYRLEGGYKAFRRYVNEYLEQRLSAWPFLMLHGNTGVGKTEILSALAARGAGVIDLEAIAENRGSVFGHIGYDAIPSQQTFGAVSSWPCGPVKASPASSWSVKAAVSAASPFRRPFSGVCRRASGSCCMRRWPCESSGLSMFMPANRTGGNCCKPWSGWNSASARPGSKN</sequence>
<evidence type="ECO:0000313" key="4">
    <source>
        <dbReference type="Proteomes" id="UP000471031"/>
    </source>
</evidence>
<evidence type="ECO:0000259" key="2">
    <source>
        <dbReference type="PROSITE" id="PS50206"/>
    </source>
</evidence>
<dbReference type="AlphaFoldDB" id="A0A845LG73"/>
<dbReference type="RefSeq" id="WP_161263110.1">
    <property type="nucleotide sequence ID" value="NZ_JAFBDC010000021.1"/>
</dbReference>
<keyword evidence="4" id="KW-1185">Reference proteome</keyword>
<dbReference type="GO" id="GO:0043828">
    <property type="term" value="F:tRNA 2-selenouridine synthase activity"/>
    <property type="evidence" value="ECO:0007669"/>
    <property type="project" value="InterPro"/>
</dbReference>
<dbReference type="NCBIfam" id="NF008750">
    <property type="entry name" value="PRK11784.1-2"/>
    <property type="match status" value="1"/>
</dbReference>
<reference evidence="3 4" key="1">
    <citation type="submission" date="2020-01" db="EMBL/GenBank/DDBJ databases">
        <title>Whole genome sequence of Heliobacterium gestii DSM 11169.</title>
        <authorList>
            <person name="Kyndt J.A."/>
            <person name="Meyer T.E."/>
        </authorList>
    </citation>
    <scope>NUCLEOTIDE SEQUENCE [LARGE SCALE GENOMIC DNA]</scope>
    <source>
        <strain evidence="3 4">DSM 11169</strain>
    </source>
</reference>
<dbReference type="PROSITE" id="PS50206">
    <property type="entry name" value="RHODANESE_3"/>
    <property type="match status" value="1"/>
</dbReference>
<dbReference type="NCBIfam" id="TIGR03167">
    <property type="entry name" value="tRNA_sel_U_synt"/>
    <property type="match status" value="1"/>
</dbReference>
<protein>
    <submittedName>
        <fullName evidence="3">tRNA 2-selenouridine(34) synthase MnmH</fullName>
    </submittedName>
</protein>
<dbReference type="InterPro" id="IPR017582">
    <property type="entry name" value="SelU"/>
</dbReference>
<dbReference type="SMART" id="SM00450">
    <property type="entry name" value="RHOD"/>
    <property type="match status" value="1"/>
</dbReference>
<name>A0A845LG73_HELGE</name>
<comment type="caution">
    <text evidence="3">The sequence shown here is derived from an EMBL/GenBank/DDBJ whole genome shotgun (WGS) entry which is preliminary data.</text>
</comment>
<dbReference type="InterPro" id="IPR036873">
    <property type="entry name" value="Rhodanese-like_dom_sf"/>
</dbReference>
<gene>
    <name evidence="3" type="primary">mnmH</name>
    <name evidence="3" type="ORF">GTO89_16030</name>
</gene>
<organism evidence="3 4">
    <name type="scientific">Heliomicrobium gestii</name>
    <name type="common">Heliobacterium gestii</name>
    <dbReference type="NCBI Taxonomy" id="2699"/>
    <lineage>
        <taxon>Bacteria</taxon>
        <taxon>Bacillati</taxon>
        <taxon>Bacillota</taxon>
        <taxon>Clostridia</taxon>
        <taxon>Eubacteriales</taxon>
        <taxon>Heliobacteriaceae</taxon>
        <taxon>Heliomicrobium</taxon>
    </lineage>
</organism>
<feature type="domain" description="Rhodanese" evidence="2">
    <location>
        <begin position="22"/>
        <end position="137"/>
    </location>
</feature>
<dbReference type="Gene3D" id="3.40.250.10">
    <property type="entry name" value="Rhodanese-like domain"/>
    <property type="match status" value="1"/>
</dbReference>
<dbReference type="InterPro" id="IPR058840">
    <property type="entry name" value="AAA_SelU"/>
</dbReference>
<evidence type="ECO:0000256" key="1">
    <source>
        <dbReference type="ARBA" id="ARBA00023266"/>
    </source>
</evidence>
<dbReference type="PANTHER" id="PTHR30401:SF0">
    <property type="entry name" value="TRNA 2-SELENOURIDINE SYNTHASE"/>
    <property type="match status" value="1"/>
</dbReference>
<dbReference type="Pfam" id="PF00581">
    <property type="entry name" value="Rhodanese"/>
    <property type="match status" value="1"/>
</dbReference>
<dbReference type="OrthoDB" id="9808735at2"/>